<dbReference type="Proteomes" id="UP000076154">
    <property type="component" value="Unassembled WGS sequence"/>
</dbReference>
<dbReference type="AlphaFoldDB" id="A0A369JQX9"/>
<keyword evidence="2" id="KW-1185">Reference proteome</keyword>
<comment type="caution">
    <text evidence="1">The sequence shown here is derived from an EMBL/GenBank/DDBJ whole genome shotgun (WGS) entry which is preliminary data.</text>
</comment>
<dbReference type="InParanoid" id="A0A369JQX9"/>
<evidence type="ECO:0000313" key="2">
    <source>
        <dbReference type="Proteomes" id="UP000076154"/>
    </source>
</evidence>
<accession>A0A369JQX9</accession>
<sequence length="224" mass="24980">MQTPTHINYHGISLFSNQLLIEHEFERTANRVKVLAHAEYPVVGAGFAVEIDFLQRICLRKNMNLPLIHNERFIDFKVTNWLNVILERGWGADGLFVNQPMTPIMLSTDRGPPVPMVVNLLPSGWATSVRHSASYSLTMPSLERQLISPDVVATPEHIALDSVQEMVGILYAVVSVMRSGNEELGCHLLEAAQERVTAIGEMMSTVRGHGAEAGTEEEYVEMQE</sequence>
<dbReference type="EMBL" id="LUEZ02000041">
    <property type="protein sequence ID" value="RDB24689.1"/>
    <property type="molecule type" value="Genomic_DNA"/>
</dbReference>
<proteinExistence type="predicted"/>
<protein>
    <submittedName>
        <fullName evidence="1">Uncharacterized protein</fullName>
    </submittedName>
</protein>
<reference evidence="1" key="1">
    <citation type="submission" date="2018-04" db="EMBL/GenBank/DDBJ databases">
        <title>Whole genome sequencing of Hypsizygus marmoreus.</title>
        <authorList>
            <person name="Choi I.-G."/>
            <person name="Min B."/>
            <person name="Kim J.-G."/>
            <person name="Kim S."/>
            <person name="Oh Y.-L."/>
            <person name="Kong W.-S."/>
            <person name="Park H."/>
            <person name="Jeong J."/>
            <person name="Song E.-S."/>
        </authorList>
    </citation>
    <scope>NUCLEOTIDE SEQUENCE [LARGE SCALE GENOMIC DNA]</scope>
    <source>
        <strain evidence="1">51987-8</strain>
    </source>
</reference>
<organism evidence="1 2">
    <name type="scientific">Hypsizygus marmoreus</name>
    <name type="common">White beech mushroom</name>
    <name type="synonym">Agaricus marmoreus</name>
    <dbReference type="NCBI Taxonomy" id="39966"/>
    <lineage>
        <taxon>Eukaryota</taxon>
        <taxon>Fungi</taxon>
        <taxon>Dikarya</taxon>
        <taxon>Basidiomycota</taxon>
        <taxon>Agaricomycotina</taxon>
        <taxon>Agaricomycetes</taxon>
        <taxon>Agaricomycetidae</taxon>
        <taxon>Agaricales</taxon>
        <taxon>Tricholomatineae</taxon>
        <taxon>Lyophyllaceae</taxon>
        <taxon>Hypsizygus</taxon>
    </lineage>
</organism>
<evidence type="ECO:0000313" key="1">
    <source>
        <dbReference type="EMBL" id="RDB24689.1"/>
    </source>
</evidence>
<name>A0A369JQX9_HYPMA</name>
<gene>
    <name evidence="1" type="ORF">Hypma_008158</name>
</gene>